<sequence>MNNKRVLEYPVILKSENRWIIIDIPDLNCTTQAENIGEVIQMASDCIELMLMDMYEDEEDYPKPSKIEMLDYDIEKEIPVLVKINLNKVERATHKTRGER</sequence>
<proteinExistence type="predicted"/>
<dbReference type="InterPro" id="IPR031807">
    <property type="entry name" value="HicB-like"/>
</dbReference>
<evidence type="ECO:0000313" key="3">
    <source>
        <dbReference type="Proteomes" id="UP000255101"/>
    </source>
</evidence>
<dbReference type="SUPFAM" id="SSF143100">
    <property type="entry name" value="TTHA1013/TTHA0281-like"/>
    <property type="match status" value="1"/>
</dbReference>
<name>A0A379CEY9_9FIRM</name>
<dbReference type="Gene3D" id="3.30.160.250">
    <property type="match status" value="1"/>
</dbReference>
<organism evidence="2 3">
    <name type="scientific">Peptostreptococcus anaerobius</name>
    <dbReference type="NCBI Taxonomy" id="1261"/>
    <lineage>
        <taxon>Bacteria</taxon>
        <taxon>Bacillati</taxon>
        <taxon>Bacillota</taxon>
        <taxon>Clostridia</taxon>
        <taxon>Peptostreptococcales</taxon>
        <taxon>Peptostreptococcaceae</taxon>
        <taxon>Peptostreptococcus</taxon>
    </lineage>
</organism>
<dbReference type="AlphaFoldDB" id="A0A379CEY9"/>
<dbReference type="Proteomes" id="UP000255101">
    <property type="component" value="Unassembled WGS sequence"/>
</dbReference>
<accession>A0A379CEY9</accession>
<gene>
    <name evidence="2" type="ORF">NCTC11460_00939</name>
</gene>
<evidence type="ECO:0000259" key="1">
    <source>
        <dbReference type="Pfam" id="PF15919"/>
    </source>
</evidence>
<evidence type="ECO:0000313" key="2">
    <source>
        <dbReference type="EMBL" id="SUB61022.1"/>
    </source>
</evidence>
<dbReference type="Pfam" id="PF15919">
    <property type="entry name" value="HicB_lk_antitox"/>
    <property type="match status" value="1"/>
</dbReference>
<dbReference type="InterPro" id="IPR035069">
    <property type="entry name" value="TTHA1013/TTHA0281-like"/>
</dbReference>
<dbReference type="RefSeq" id="WP_002845646.1">
    <property type="nucleotide sequence ID" value="NZ_FOVA01000002.1"/>
</dbReference>
<feature type="domain" description="HicB-like antitoxin of toxin-antitoxin system" evidence="1">
    <location>
        <begin position="9"/>
        <end position="95"/>
    </location>
</feature>
<dbReference type="EMBL" id="UGTB01000004">
    <property type="protein sequence ID" value="SUB61022.1"/>
    <property type="molecule type" value="Genomic_DNA"/>
</dbReference>
<protein>
    <recommendedName>
        <fullName evidence="1">HicB-like antitoxin of toxin-antitoxin system domain-containing protein</fullName>
    </recommendedName>
</protein>
<reference evidence="2 3" key="1">
    <citation type="submission" date="2018-06" db="EMBL/GenBank/DDBJ databases">
        <authorList>
            <consortium name="Pathogen Informatics"/>
            <person name="Doyle S."/>
        </authorList>
    </citation>
    <scope>NUCLEOTIDE SEQUENCE [LARGE SCALE GENOMIC DNA]</scope>
    <source>
        <strain evidence="2 3">NCTC11460</strain>
    </source>
</reference>